<evidence type="ECO:0000313" key="4">
    <source>
        <dbReference type="Proteomes" id="UP000199398"/>
    </source>
</evidence>
<dbReference type="EMBL" id="RBXX01000002">
    <property type="protein sequence ID" value="RKT88494.1"/>
    <property type="molecule type" value="Genomic_DNA"/>
</dbReference>
<organism evidence="3 4">
    <name type="scientific">Saccharopolyspora antimicrobica</name>
    <dbReference type="NCBI Taxonomy" id="455193"/>
    <lineage>
        <taxon>Bacteria</taxon>
        <taxon>Bacillati</taxon>
        <taxon>Actinomycetota</taxon>
        <taxon>Actinomycetes</taxon>
        <taxon>Pseudonocardiales</taxon>
        <taxon>Pseudonocardiaceae</taxon>
        <taxon>Saccharopolyspora</taxon>
    </lineage>
</organism>
<dbReference type="Gene3D" id="2.30.30.990">
    <property type="entry name" value="Malonyl-[acyl-carrier protein] O-methyltransferase, zinc-finger motif"/>
    <property type="match status" value="1"/>
</dbReference>
<dbReference type="STRING" id="455193.SAMN05421805_1011515"/>
<keyword evidence="3" id="KW-0479">Metal-binding</keyword>
<keyword evidence="5" id="KW-1185">Reference proteome</keyword>
<protein>
    <submittedName>
        <fullName evidence="2">Zinc finger protein</fullName>
    </submittedName>
    <submittedName>
        <fullName evidence="3">Zinc-finger</fullName>
    </submittedName>
</protein>
<keyword evidence="3" id="KW-0862">Zinc</keyword>
<accession>A0A1I4TP98</accession>
<name>A0A1I4TP98_9PSEU</name>
<evidence type="ECO:0000313" key="5">
    <source>
        <dbReference type="Proteomes" id="UP000270697"/>
    </source>
</evidence>
<dbReference type="Proteomes" id="UP000270697">
    <property type="component" value="Unassembled WGS sequence"/>
</dbReference>
<dbReference type="Proteomes" id="UP000199398">
    <property type="component" value="Unassembled WGS sequence"/>
</dbReference>
<dbReference type="AlphaFoldDB" id="A0A1I4TP98"/>
<keyword evidence="3" id="KW-0863">Zinc-finger</keyword>
<feature type="region of interest" description="Disordered" evidence="1">
    <location>
        <begin position="1"/>
        <end position="35"/>
    </location>
</feature>
<dbReference type="Pfam" id="PF16827">
    <property type="entry name" value="zf-HC3"/>
    <property type="match status" value="1"/>
</dbReference>
<dbReference type="InterPro" id="IPR031795">
    <property type="entry name" value="Zf-HC3"/>
</dbReference>
<gene>
    <name evidence="2" type="ORF">ATL45_6929</name>
    <name evidence="3" type="ORF">SAMN05421805_1011515</name>
</gene>
<sequence>MASSVFQPHPFHWVPADGQRHASADPHPPGASIYPDGTEVTTLCGQELAAEASDTAWLWGTCPVCDVAARRRAGMPPMAGAR</sequence>
<dbReference type="RefSeq" id="WP_093146850.1">
    <property type="nucleotide sequence ID" value="NZ_FOUP01000001.1"/>
</dbReference>
<proteinExistence type="predicted"/>
<reference evidence="2 5" key="2">
    <citation type="submission" date="2018-10" db="EMBL/GenBank/DDBJ databases">
        <title>Sequencing the genomes of 1000 actinobacteria strains.</title>
        <authorList>
            <person name="Klenk H.-P."/>
        </authorList>
    </citation>
    <scope>NUCLEOTIDE SEQUENCE [LARGE SCALE GENOMIC DNA]</scope>
    <source>
        <strain evidence="2 5">DSM 45119</strain>
    </source>
</reference>
<evidence type="ECO:0000313" key="3">
    <source>
        <dbReference type="EMBL" id="SFM78552.1"/>
    </source>
</evidence>
<evidence type="ECO:0000256" key="1">
    <source>
        <dbReference type="SAM" id="MobiDB-lite"/>
    </source>
</evidence>
<dbReference type="EMBL" id="FOUP01000001">
    <property type="protein sequence ID" value="SFM78552.1"/>
    <property type="molecule type" value="Genomic_DNA"/>
</dbReference>
<evidence type="ECO:0000313" key="2">
    <source>
        <dbReference type="EMBL" id="RKT88494.1"/>
    </source>
</evidence>
<reference evidence="3 4" key="1">
    <citation type="submission" date="2016-10" db="EMBL/GenBank/DDBJ databases">
        <authorList>
            <person name="de Groot N.N."/>
        </authorList>
    </citation>
    <scope>NUCLEOTIDE SEQUENCE [LARGE SCALE GENOMIC DNA]</scope>
    <source>
        <strain evidence="3 4">CPCC 201259</strain>
    </source>
</reference>
<dbReference type="OrthoDB" id="3556580at2"/>
<dbReference type="GO" id="GO:0008270">
    <property type="term" value="F:zinc ion binding"/>
    <property type="evidence" value="ECO:0007669"/>
    <property type="project" value="UniProtKB-KW"/>
</dbReference>